<dbReference type="OrthoDB" id="2156679at2759"/>
<evidence type="ECO:0000313" key="10">
    <source>
        <dbReference type="EMBL" id="CAF4087434.1"/>
    </source>
</evidence>
<comment type="caution">
    <text evidence="9">The sequence shown here is derived from an EMBL/GenBank/DDBJ whole genome shotgun (WGS) entry which is preliminary data.</text>
</comment>
<feature type="transmembrane region" description="Helical" evidence="8">
    <location>
        <begin position="454"/>
        <end position="474"/>
    </location>
</feature>
<gene>
    <name evidence="9" type="ORF">GPM918_LOCUS27806</name>
    <name evidence="10" type="ORF">SRO942_LOCUS28205</name>
</gene>
<organism evidence="9 11">
    <name type="scientific">Didymodactylos carnosus</name>
    <dbReference type="NCBI Taxonomy" id="1234261"/>
    <lineage>
        <taxon>Eukaryota</taxon>
        <taxon>Metazoa</taxon>
        <taxon>Spiralia</taxon>
        <taxon>Gnathifera</taxon>
        <taxon>Rotifera</taxon>
        <taxon>Eurotatoria</taxon>
        <taxon>Bdelloidea</taxon>
        <taxon>Philodinida</taxon>
        <taxon>Philodinidae</taxon>
        <taxon>Didymodactylos</taxon>
    </lineage>
</organism>
<feature type="transmembrane region" description="Helical" evidence="8">
    <location>
        <begin position="239"/>
        <end position="256"/>
    </location>
</feature>
<dbReference type="Pfam" id="PF03169">
    <property type="entry name" value="OPT"/>
    <property type="match status" value="1"/>
</dbReference>
<evidence type="ECO:0000256" key="5">
    <source>
        <dbReference type="ARBA" id="ARBA00022927"/>
    </source>
</evidence>
<feature type="transmembrane region" description="Helical" evidence="8">
    <location>
        <begin position="316"/>
        <end position="335"/>
    </location>
</feature>
<proteinExistence type="predicted"/>
<evidence type="ECO:0000256" key="7">
    <source>
        <dbReference type="ARBA" id="ARBA00023136"/>
    </source>
</evidence>
<feature type="transmembrane region" description="Helical" evidence="8">
    <location>
        <begin position="376"/>
        <end position="395"/>
    </location>
</feature>
<feature type="transmembrane region" description="Helical" evidence="8">
    <location>
        <begin position="200"/>
        <end position="218"/>
    </location>
</feature>
<feature type="transmembrane region" description="Helical" evidence="8">
    <location>
        <begin position="176"/>
        <end position="194"/>
    </location>
</feature>
<dbReference type="NCBIfam" id="TIGR00728">
    <property type="entry name" value="OPT_sfam"/>
    <property type="match status" value="1"/>
</dbReference>
<dbReference type="GO" id="GO:0015031">
    <property type="term" value="P:protein transport"/>
    <property type="evidence" value="ECO:0007669"/>
    <property type="project" value="UniProtKB-KW"/>
</dbReference>
<keyword evidence="7 8" id="KW-0472">Membrane</keyword>
<evidence type="ECO:0000256" key="8">
    <source>
        <dbReference type="SAM" id="Phobius"/>
    </source>
</evidence>
<keyword evidence="11" id="KW-1185">Reference proteome</keyword>
<keyword evidence="5" id="KW-0653">Protein transport</keyword>
<evidence type="ECO:0000313" key="11">
    <source>
        <dbReference type="Proteomes" id="UP000663829"/>
    </source>
</evidence>
<keyword evidence="2" id="KW-0813">Transport</keyword>
<reference evidence="9" key="1">
    <citation type="submission" date="2021-02" db="EMBL/GenBank/DDBJ databases">
        <authorList>
            <person name="Nowell W R."/>
        </authorList>
    </citation>
    <scope>NUCLEOTIDE SEQUENCE</scope>
</reference>
<feature type="transmembrane region" description="Helical" evidence="8">
    <location>
        <begin position="539"/>
        <end position="561"/>
    </location>
</feature>
<evidence type="ECO:0000256" key="2">
    <source>
        <dbReference type="ARBA" id="ARBA00022448"/>
    </source>
</evidence>
<dbReference type="Proteomes" id="UP000681722">
    <property type="component" value="Unassembled WGS sequence"/>
</dbReference>
<keyword evidence="3 8" id="KW-0812">Transmembrane</keyword>
<dbReference type="PANTHER" id="PTHR22601">
    <property type="entry name" value="ISP4 LIKE PROTEIN"/>
    <property type="match status" value="1"/>
</dbReference>
<dbReference type="EMBL" id="CAJNOQ010011840">
    <property type="protein sequence ID" value="CAF1286337.1"/>
    <property type="molecule type" value="Genomic_DNA"/>
</dbReference>
<evidence type="ECO:0000256" key="6">
    <source>
        <dbReference type="ARBA" id="ARBA00022989"/>
    </source>
</evidence>
<evidence type="ECO:0000256" key="4">
    <source>
        <dbReference type="ARBA" id="ARBA00022856"/>
    </source>
</evidence>
<dbReference type="EMBL" id="CAJOBC010030405">
    <property type="protein sequence ID" value="CAF4087434.1"/>
    <property type="molecule type" value="Genomic_DNA"/>
</dbReference>
<dbReference type="InterPro" id="IPR004813">
    <property type="entry name" value="OPT"/>
</dbReference>
<evidence type="ECO:0000256" key="3">
    <source>
        <dbReference type="ARBA" id="ARBA00022692"/>
    </source>
</evidence>
<accession>A0A815CYH8</accession>
<feature type="transmembrane region" description="Helical" evidence="8">
    <location>
        <begin position="429"/>
        <end position="448"/>
    </location>
</feature>
<dbReference type="InterPro" id="IPR004648">
    <property type="entry name" value="Oligpept_transpt"/>
</dbReference>
<keyword evidence="6 8" id="KW-1133">Transmembrane helix</keyword>
<dbReference type="GO" id="GO:0016020">
    <property type="term" value="C:membrane"/>
    <property type="evidence" value="ECO:0007669"/>
    <property type="project" value="UniProtKB-SubCell"/>
</dbReference>
<dbReference type="Proteomes" id="UP000663829">
    <property type="component" value="Unassembled WGS sequence"/>
</dbReference>
<dbReference type="AlphaFoldDB" id="A0A815CYH8"/>
<feature type="transmembrane region" description="Helical" evidence="8">
    <location>
        <begin position="71"/>
        <end position="91"/>
    </location>
</feature>
<evidence type="ECO:0000256" key="1">
    <source>
        <dbReference type="ARBA" id="ARBA00004141"/>
    </source>
</evidence>
<dbReference type="GO" id="GO:0035673">
    <property type="term" value="F:oligopeptide transmembrane transporter activity"/>
    <property type="evidence" value="ECO:0007669"/>
    <property type="project" value="InterPro"/>
</dbReference>
<keyword evidence="4" id="KW-0571">Peptide transport</keyword>
<name>A0A815CYH8_9BILA</name>
<evidence type="ECO:0000313" key="9">
    <source>
        <dbReference type="EMBL" id="CAF1286337.1"/>
    </source>
</evidence>
<sequence length="594" mass="67724">MSSSKKRDVEMELFVIQNQNKSSESPVSKDYNVFKSFRPVVEYINAEQHSYEEIAGIVSNKDDLNMLCLTLRSWTIGILFAILISTVNQYFEYRTKTYSFSASLVLLLAYPIGKCLERCLPKKTKIIGTNILLNPGKFTIKEHAVILIMALTAAQKYYAIDIVANEKVYSNKQTRFVIGLFLDLSVQIMGYGMAGVMRRFLVWPSEMIMPSTLPYIAFLRTLHERDTLLSTKWLNMSRLKFFTIVCICSAVYYWLPGYIMPVLAAFSWICMINPKNILLSQVTGNGGFGFGTFQFDWRTITQLIGSPILTPRWAHLNILVGFILVGWLIMPILYYTNTFNFKLLPIKSDQFFLADGNYLDILNPRTPIRLTVASCMGYYLLFASLAALVVHTILFNGKDILKQSHTSLKKRQNDIHCTLISKYPEAPEWAYALLFLCAFICACFVCHYGNLMPWYYQFLCASLAFVCLLPSGIVTAQTNMQFNMNYMLYVFGGVFLHGKNPIWNSTFSTYSWAIQNQALNLLINLKFGHYMKISPRAMFSTQLIITILSATIRYGMAHYLLTTIVGICTYVDPNNPWECPNISTTYAIAFGKIG</sequence>
<protein>
    <submittedName>
        <fullName evidence="9">Uncharacterized protein</fullName>
    </submittedName>
</protein>
<comment type="subcellular location">
    <subcellularLocation>
        <location evidence="1">Membrane</location>
        <topology evidence="1">Multi-pass membrane protein</topology>
    </subcellularLocation>
</comment>